<protein>
    <submittedName>
        <fullName evidence="4">Low molecular weight phosphotyrosine protein phosphatase</fullName>
    </submittedName>
</protein>
<dbReference type="GeneID" id="82892300"/>
<gene>
    <name evidence="4" type="ORF">NQ491_11160</name>
</gene>
<accession>A0ABY5UZ06</accession>
<dbReference type="CDD" id="cd16343">
    <property type="entry name" value="LMWPTP"/>
    <property type="match status" value="1"/>
</dbReference>
<dbReference type="InterPro" id="IPR017867">
    <property type="entry name" value="Tyr_phospatase_low_mol_wt"/>
</dbReference>
<proteinExistence type="inferred from homology"/>
<dbReference type="SUPFAM" id="SSF52788">
    <property type="entry name" value="Phosphotyrosine protein phosphatases I"/>
    <property type="match status" value="1"/>
</dbReference>
<dbReference type="PRINTS" id="PR00719">
    <property type="entry name" value="LMWPTPASE"/>
</dbReference>
<feature type="domain" description="Phosphotyrosine protein phosphatase I" evidence="3">
    <location>
        <begin position="7"/>
        <end position="156"/>
    </location>
</feature>
<dbReference type="InterPro" id="IPR052995">
    <property type="entry name" value="LMW-PTP"/>
</dbReference>
<evidence type="ECO:0000313" key="4">
    <source>
        <dbReference type="EMBL" id="UWN57180.1"/>
    </source>
</evidence>
<dbReference type="SMART" id="SM00226">
    <property type="entry name" value="LMWPc"/>
    <property type="match status" value="1"/>
</dbReference>
<evidence type="ECO:0000259" key="3">
    <source>
        <dbReference type="SMART" id="SM00226"/>
    </source>
</evidence>
<keyword evidence="5" id="KW-1185">Reference proteome</keyword>
<keyword evidence="2" id="KW-0378">Hydrolase</keyword>
<organism evidence="4 5">
    <name type="scientific">Alistipes ihumii AP11</name>
    <dbReference type="NCBI Taxonomy" id="1211813"/>
    <lineage>
        <taxon>Bacteria</taxon>
        <taxon>Pseudomonadati</taxon>
        <taxon>Bacteroidota</taxon>
        <taxon>Bacteroidia</taxon>
        <taxon>Bacteroidales</taxon>
        <taxon>Rikenellaceae</taxon>
        <taxon>Alistipes</taxon>
    </lineage>
</organism>
<reference evidence="4" key="1">
    <citation type="journal article" date="2022" name="Cell">
        <title>Design, construction, and in vivo augmentation of a complex gut microbiome.</title>
        <authorList>
            <person name="Cheng A.G."/>
            <person name="Ho P.Y."/>
            <person name="Aranda-Diaz A."/>
            <person name="Jain S."/>
            <person name="Yu F.B."/>
            <person name="Meng X."/>
            <person name="Wang M."/>
            <person name="Iakiviak M."/>
            <person name="Nagashima K."/>
            <person name="Zhao A."/>
            <person name="Murugkar P."/>
            <person name="Patil A."/>
            <person name="Atabakhsh K."/>
            <person name="Weakley A."/>
            <person name="Yan J."/>
            <person name="Brumbaugh A.R."/>
            <person name="Higginbottom S."/>
            <person name="Dimas A."/>
            <person name="Shiver A.L."/>
            <person name="Deutschbauer A."/>
            <person name="Neff N."/>
            <person name="Sonnenburg J.L."/>
            <person name="Huang K.C."/>
            <person name="Fischbach M.A."/>
        </authorList>
    </citation>
    <scope>NUCLEOTIDE SEQUENCE</scope>
    <source>
        <strain evidence="4">AP11</strain>
    </source>
</reference>
<dbReference type="EMBL" id="CP102294">
    <property type="protein sequence ID" value="UWN57180.1"/>
    <property type="molecule type" value="Genomic_DNA"/>
</dbReference>
<dbReference type="Pfam" id="PF01451">
    <property type="entry name" value="LMWPc"/>
    <property type="match status" value="1"/>
</dbReference>
<sequence length="163" mass="18299">MNMNEKYKILFVCLGNICRSPAAEAVFRDRVEKAGLAGRFEIDSAGLIGYHAGDGADPRMKAHAARRGYRLDSISRPVAPEDFDRFDRIVGMDDRNLRELRRLGRKTESEAAICKMTDFCRKSDCTEVPDPYYGGDAGFELVLDLIEDASDGLLERIRSECNL</sequence>
<evidence type="ECO:0000313" key="5">
    <source>
        <dbReference type="Proteomes" id="UP001059295"/>
    </source>
</evidence>
<dbReference type="Proteomes" id="UP001059295">
    <property type="component" value="Chromosome"/>
</dbReference>
<dbReference type="InterPro" id="IPR023485">
    <property type="entry name" value="Ptyr_pPase"/>
</dbReference>
<name>A0ABY5UZ06_9BACT</name>
<dbReference type="PANTHER" id="PTHR47439:SF1">
    <property type="entry name" value="ACID PHOSPHATASE"/>
    <property type="match status" value="1"/>
</dbReference>
<dbReference type="PANTHER" id="PTHR47439">
    <property type="entry name" value="LOW MOLECULAR WEIGHT PHOSPHOTYROSINE PROTEIN PHOSPHATASE-RELATED"/>
    <property type="match status" value="1"/>
</dbReference>
<evidence type="ECO:0000256" key="1">
    <source>
        <dbReference type="ARBA" id="ARBA00011063"/>
    </source>
</evidence>
<comment type="similarity">
    <text evidence="1">Belongs to the low molecular weight phosphotyrosine protein phosphatase family.</text>
</comment>
<dbReference type="RefSeq" id="WP_026089581.1">
    <property type="nucleotide sequence ID" value="NZ_CAPH01000007.1"/>
</dbReference>
<dbReference type="InterPro" id="IPR036196">
    <property type="entry name" value="Ptyr_pPase_sf"/>
</dbReference>
<dbReference type="Gene3D" id="3.40.50.2300">
    <property type="match status" value="1"/>
</dbReference>
<evidence type="ECO:0000256" key="2">
    <source>
        <dbReference type="ARBA" id="ARBA00022801"/>
    </source>
</evidence>